<dbReference type="AlphaFoldDB" id="A0A645AMZ7"/>
<gene>
    <name evidence="1" type="ORF">SDC9_101268</name>
</gene>
<accession>A0A645AMZ7</accession>
<evidence type="ECO:0000313" key="1">
    <source>
        <dbReference type="EMBL" id="MPM54490.1"/>
    </source>
</evidence>
<reference evidence="1" key="1">
    <citation type="submission" date="2019-08" db="EMBL/GenBank/DDBJ databases">
        <authorList>
            <person name="Kucharzyk K."/>
            <person name="Murdoch R.W."/>
            <person name="Higgins S."/>
            <person name="Loffler F."/>
        </authorList>
    </citation>
    <scope>NUCLEOTIDE SEQUENCE</scope>
</reference>
<sequence length="169" mass="18933">MICVDRDVRVGEVDLESESPFAHVGQGLRHRIARQQPLRLELLAHPGEEPFGDRLGMHQSIVEFLRGAELVLADVRFDRVEATDEVQALRRDVRLDILRLEQVAPRVSPALRVGPPGLLRVVLIGGIAVAEQDAALDWRQAQRLLDMFDAATLEEREADFVELAMTGQK</sequence>
<protein>
    <submittedName>
        <fullName evidence="1">Uncharacterized protein</fullName>
    </submittedName>
</protein>
<organism evidence="1">
    <name type="scientific">bioreactor metagenome</name>
    <dbReference type="NCBI Taxonomy" id="1076179"/>
    <lineage>
        <taxon>unclassified sequences</taxon>
        <taxon>metagenomes</taxon>
        <taxon>ecological metagenomes</taxon>
    </lineage>
</organism>
<dbReference type="EMBL" id="VSSQ01014826">
    <property type="protein sequence ID" value="MPM54490.1"/>
    <property type="molecule type" value="Genomic_DNA"/>
</dbReference>
<comment type="caution">
    <text evidence="1">The sequence shown here is derived from an EMBL/GenBank/DDBJ whole genome shotgun (WGS) entry which is preliminary data.</text>
</comment>
<proteinExistence type="predicted"/>
<name>A0A645AMZ7_9ZZZZ</name>